<keyword evidence="1" id="KW-1133">Transmembrane helix</keyword>
<protein>
    <submittedName>
        <fullName evidence="2">Uncharacterized protein</fullName>
    </submittedName>
</protein>
<evidence type="ECO:0000256" key="1">
    <source>
        <dbReference type="SAM" id="Phobius"/>
    </source>
</evidence>
<keyword evidence="1" id="KW-0472">Membrane</keyword>
<keyword evidence="1" id="KW-0812">Transmembrane</keyword>
<reference evidence="2 3" key="1">
    <citation type="journal article" date="2013" name="BMC Genomics">
        <title>Reconstruction of the lipid metabolism for the microalga Monoraphidium neglectum from its genome sequence reveals characteristics suitable for biofuel production.</title>
        <authorList>
            <person name="Bogen C."/>
            <person name="Al-Dilaimi A."/>
            <person name="Albersmeier A."/>
            <person name="Wichmann J."/>
            <person name="Grundmann M."/>
            <person name="Rupp O."/>
            <person name="Lauersen K.J."/>
            <person name="Blifernez-Klassen O."/>
            <person name="Kalinowski J."/>
            <person name="Goesmann A."/>
            <person name="Mussgnug J.H."/>
            <person name="Kruse O."/>
        </authorList>
    </citation>
    <scope>NUCLEOTIDE SEQUENCE [LARGE SCALE GENOMIC DNA]</scope>
    <source>
        <strain evidence="2 3">SAG 48.87</strain>
    </source>
</reference>
<organism evidence="2 3">
    <name type="scientific">Monoraphidium neglectum</name>
    <dbReference type="NCBI Taxonomy" id="145388"/>
    <lineage>
        <taxon>Eukaryota</taxon>
        <taxon>Viridiplantae</taxon>
        <taxon>Chlorophyta</taxon>
        <taxon>core chlorophytes</taxon>
        <taxon>Chlorophyceae</taxon>
        <taxon>CS clade</taxon>
        <taxon>Sphaeropleales</taxon>
        <taxon>Selenastraceae</taxon>
        <taxon>Monoraphidium</taxon>
    </lineage>
</organism>
<dbReference type="EMBL" id="KK103995">
    <property type="protein sequence ID" value="KIY94600.1"/>
    <property type="molecule type" value="Genomic_DNA"/>
</dbReference>
<dbReference type="GeneID" id="25730818"/>
<dbReference type="OrthoDB" id="545635at2759"/>
<name>A0A0D2MHW0_9CHLO</name>
<accession>A0A0D2MHW0</accession>
<proteinExistence type="predicted"/>
<dbReference type="Proteomes" id="UP000054498">
    <property type="component" value="Unassembled WGS sequence"/>
</dbReference>
<keyword evidence="3" id="KW-1185">Reference proteome</keyword>
<evidence type="ECO:0000313" key="3">
    <source>
        <dbReference type="Proteomes" id="UP000054498"/>
    </source>
</evidence>
<evidence type="ECO:0000313" key="2">
    <source>
        <dbReference type="EMBL" id="KIY94600.1"/>
    </source>
</evidence>
<dbReference type="RefSeq" id="XP_013893620.1">
    <property type="nucleotide sequence ID" value="XM_014038166.1"/>
</dbReference>
<feature type="transmembrane region" description="Helical" evidence="1">
    <location>
        <begin position="37"/>
        <end position="58"/>
    </location>
</feature>
<sequence length="92" mass="10033">MNLFHYLPWWLQPAPILVSGLLFFAAALLIDSEEPTLKAAVIAAGPVALYYAIALFVLPSQFAKFAVNYMRKHPELEGQAATGARASRDAAE</sequence>
<feature type="transmembrane region" description="Helical" evidence="1">
    <location>
        <begin position="12"/>
        <end position="30"/>
    </location>
</feature>
<gene>
    <name evidence="2" type="ORF">MNEG_13363</name>
</gene>
<dbReference type="KEGG" id="mng:MNEG_13363"/>
<dbReference type="AlphaFoldDB" id="A0A0D2MHW0"/>